<protein>
    <submittedName>
        <fullName evidence="11">Uncharacterized protein</fullName>
    </submittedName>
</protein>
<evidence type="ECO:0000313" key="11">
    <source>
        <dbReference type="EMBL" id="KJA26520.1"/>
    </source>
</evidence>
<dbReference type="PANTHER" id="PTHR28097">
    <property type="entry name" value="PHEROMONE A FACTOR RECEPTOR"/>
    <property type="match status" value="1"/>
</dbReference>
<keyword evidence="6" id="KW-0297">G-protein coupled receptor</keyword>
<feature type="transmembrane region" description="Helical" evidence="10">
    <location>
        <begin position="6"/>
        <end position="26"/>
    </location>
</feature>
<dbReference type="STRING" id="945553.A0A0D2Q4J8"/>
<evidence type="ECO:0000256" key="8">
    <source>
        <dbReference type="ARBA" id="ARBA00023170"/>
    </source>
</evidence>
<evidence type="ECO:0000256" key="7">
    <source>
        <dbReference type="ARBA" id="ARBA00023136"/>
    </source>
</evidence>
<evidence type="ECO:0000256" key="6">
    <source>
        <dbReference type="ARBA" id="ARBA00023040"/>
    </source>
</evidence>
<accession>A0A0D2Q4J8</accession>
<comment type="similarity">
    <text evidence="2">Belongs to the G-protein coupled receptor 4 family.</text>
</comment>
<dbReference type="GO" id="GO:0000750">
    <property type="term" value="P:pheromone-dependent signal transduction involved in conjugation with cellular fusion"/>
    <property type="evidence" value="ECO:0007669"/>
    <property type="project" value="TreeGrafter"/>
</dbReference>
<evidence type="ECO:0000256" key="5">
    <source>
        <dbReference type="ARBA" id="ARBA00022989"/>
    </source>
</evidence>
<comment type="subcellular location">
    <subcellularLocation>
        <location evidence="1">Membrane</location>
        <topology evidence="1">Multi-pass membrane protein</topology>
    </subcellularLocation>
</comment>
<evidence type="ECO:0000313" key="12">
    <source>
        <dbReference type="Proteomes" id="UP000054270"/>
    </source>
</evidence>
<proteinExistence type="inferred from homology"/>
<feature type="transmembrane region" description="Helical" evidence="10">
    <location>
        <begin position="111"/>
        <end position="134"/>
    </location>
</feature>
<evidence type="ECO:0000256" key="3">
    <source>
        <dbReference type="ARBA" id="ARBA00022507"/>
    </source>
</evidence>
<dbReference type="InterPro" id="IPR000481">
    <property type="entry name" value="GPCR_Pheromne_B_alpha_rcpt"/>
</dbReference>
<dbReference type="PANTHER" id="PTHR28097:SF1">
    <property type="entry name" value="PHEROMONE A FACTOR RECEPTOR"/>
    <property type="match status" value="1"/>
</dbReference>
<keyword evidence="4 10" id="KW-0812">Transmembrane</keyword>
<keyword evidence="7 10" id="KW-0472">Membrane</keyword>
<feature type="transmembrane region" description="Helical" evidence="10">
    <location>
        <begin position="205"/>
        <end position="229"/>
    </location>
</feature>
<evidence type="ECO:0000256" key="4">
    <source>
        <dbReference type="ARBA" id="ARBA00022692"/>
    </source>
</evidence>
<name>A0A0D2Q4J8_HYPSF</name>
<dbReference type="OMA" id="ATTEICC"/>
<dbReference type="Pfam" id="PF02076">
    <property type="entry name" value="STE3"/>
    <property type="match status" value="1"/>
</dbReference>
<feature type="transmembrane region" description="Helical" evidence="10">
    <location>
        <begin position="163"/>
        <end position="184"/>
    </location>
</feature>
<keyword evidence="12" id="KW-1185">Reference proteome</keyword>
<dbReference type="EMBL" id="KN817527">
    <property type="protein sequence ID" value="KJA26520.1"/>
    <property type="molecule type" value="Genomic_DNA"/>
</dbReference>
<evidence type="ECO:0000256" key="9">
    <source>
        <dbReference type="ARBA" id="ARBA00023224"/>
    </source>
</evidence>
<dbReference type="OrthoDB" id="2874149at2759"/>
<sequence>MSDPTYPLFPIIAFLGFFLCLIPLPWHLYSGNSGTCYYIMWASIACLNQFVNSVVWAGSVANSSPGWCEISIRIMLGASVGLPASSLCINRRLYHIASVQTVTISSVEKRRAVIVDSLICVVFPLAFIALQYVVQGHRFNIFEDIGCYPAIYNTLPAYFLSSMWPIVIGLISSVYCVLSLRAFAARRLQFSQLLSANASLTVSRYFRLMALAMTDVLFTVPLAVFTIWLDATATPIGPWISWADTHFNYSRVEQIPSILWRQNRLLSVCIEFTRWTTPFCAIVFFAYFGFAEEAKKNYRRTFTALRKVVGCAPVEQSTLPSWSIGAFRKPKESSVADTIASNPTFVRLDDIKRVPSLVSSSRTLDGTSTCDISSQIGTPQDDRPFFVPSLPEKRIIDDV</sequence>
<keyword evidence="8" id="KW-0675">Receptor</keyword>
<keyword evidence="5 10" id="KW-1133">Transmembrane helix</keyword>
<reference evidence="12" key="1">
    <citation type="submission" date="2014-04" db="EMBL/GenBank/DDBJ databases">
        <title>Evolutionary Origins and Diversification of the Mycorrhizal Mutualists.</title>
        <authorList>
            <consortium name="DOE Joint Genome Institute"/>
            <consortium name="Mycorrhizal Genomics Consortium"/>
            <person name="Kohler A."/>
            <person name="Kuo A."/>
            <person name="Nagy L.G."/>
            <person name="Floudas D."/>
            <person name="Copeland A."/>
            <person name="Barry K.W."/>
            <person name="Cichocki N."/>
            <person name="Veneault-Fourrey C."/>
            <person name="LaButti K."/>
            <person name="Lindquist E.A."/>
            <person name="Lipzen A."/>
            <person name="Lundell T."/>
            <person name="Morin E."/>
            <person name="Murat C."/>
            <person name="Riley R."/>
            <person name="Ohm R."/>
            <person name="Sun H."/>
            <person name="Tunlid A."/>
            <person name="Henrissat B."/>
            <person name="Grigoriev I.V."/>
            <person name="Hibbett D.S."/>
            <person name="Martin F."/>
        </authorList>
    </citation>
    <scope>NUCLEOTIDE SEQUENCE [LARGE SCALE GENOMIC DNA]</scope>
    <source>
        <strain evidence="12">FD-334 SS-4</strain>
    </source>
</reference>
<dbReference type="GO" id="GO:0005886">
    <property type="term" value="C:plasma membrane"/>
    <property type="evidence" value="ECO:0007669"/>
    <property type="project" value="TreeGrafter"/>
</dbReference>
<dbReference type="Proteomes" id="UP000054270">
    <property type="component" value="Unassembled WGS sequence"/>
</dbReference>
<keyword evidence="9" id="KW-0807">Transducer</keyword>
<dbReference type="InterPro" id="IPR001499">
    <property type="entry name" value="GPCR_STE3"/>
</dbReference>
<evidence type="ECO:0000256" key="1">
    <source>
        <dbReference type="ARBA" id="ARBA00004141"/>
    </source>
</evidence>
<evidence type="ECO:0000256" key="2">
    <source>
        <dbReference type="ARBA" id="ARBA00011085"/>
    </source>
</evidence>
<dbReference type="GO" id="GO:0004934">
    <property type="term" value="F:mating-type alpha-factor pheromone receptor activity"/>
    <property type="evidence" value="ECO:0007669"/>
    <property type="project" value="InterPro"/>
</dbReference>
<keyword evidence="3" id="KW-0589">Pheromone response</keyword>
<dbReference type="CDD" id="cd14966">
    <property type="entry name" value="7tmD_STE3"/>
    <property type="match status" value="1"/>
</dbReference>
<feature type="transmembrane region" description="Helical" evidence="10">
    <location>
        <begin position="38"/>
        <end position="58"/>
    </location>
</feature>
<dbReference type="PRINTS" id="PR00901">
    <property type="entry name" value="PHEROMONEBAR"/>
</dbReference>
<feature type="transmembrane region" description="Helical" evidence="10">
    <location>
        <begin position="272"/>
        <end position="290"/>
    </location>
</feature>
<dbReference type="AlphaFoldDB" id="A0A0D2Q4J8"/>
<organism evidence="11 12">
    <name type="scientific">Hypholoma sublateritium (strain FD-334 SS-4)</name>
    <dbReference type="NCBI Taxonomy" id="945553"/>
    <lineage>
        <taxon>Eukaryota</taxon>
        <taxon>Fungi</taxon>
        <taxon>Dikarya</taxon>
        <taxon>Basidiomycota</taxon>
        <taxon>Agaricomycotina</taxon>
        <taxon>Agaricomycetes</taxon>
        <taxon>Agaricomycetidae</taxon>
        <taxon>Agaricales</taxon>
        <taxon>Agaricineae</taxon>
        <taxon>Strophariaceae</taxon>
        <taxon>Hypholoma</taxon>
    </lineage>
</organism>
<gene>
    <name evidence="11" type="ORF">HYPSUDRAFT_36232</name>
</gene>
<dbReference type="PRINTS" id="PR00899">
    <property type="entry name" value="GPCRSTE3"/>
</dbReference>
<evidence type="ECO:0000256" key="10">
    <source>
        <dbReference type="SAM" id="Phobius"/>
    </source>
</evidence>